<dbReference type="CDD" id="cd01448">
    <property type="entry name" value="TST_Repeat_1"/>
    <property type="match status" value="1"/>
</dbReference>
<dbReference type="PROSITE" id="PS00683">
    <property type="entry name" value="RHODANESE_2"/>
    <property type="match status" value="1"/>
</dbReference>
<keyword evidence="3 5" id="KW-0808">Transferase</keyword>
<feature type="domain" description="Rhodanese" evidence="4">
    <location>
        <begin position="153"/>
        <end position="271"/>
    </location>
</feature>
<dbReference type="InterPro" id="IPR051126">
    <property type="entry name" value="Thiosulfate_sulfurtransferase"/>
</dbReference>
<comment type="catalytic activity">
    <reaction evidence="2">
        <text>thiosulfate + hydrogen cyanide = thiocyanate + sulfite + 2 H(+)</text>
        <dbReference type="Rhea" id="RHEA:16881"/>
        <dbReference type="ChEBI" id="CHEBI:15378"/>
        <dbReference type="ChEBI" id="CHEBI:17359"/>
        <dbReference type="ChEBI" id="CHEBI:18022"/>
        <dbReference type="ChEBI" id="CHEBI:18407"/>
        <dbReference type="ChEBI" id="CHEBI:33542"/>
        <dbReference type="EC" id="2.8.1.1"/>
    </reaction>
</comment>
<dbReference type="SUPFAM" id="SSF52821">
    <property type="entry name" value="Rhodanese/Cell cycle control phosphatase"/>
    <property type="match status" value="2"/>
</dbReference>
<evidence type="ECO:0000259" key="4">
    <source>
        <dbReference type="PROSITE" id="PS50206"/>
    </source>
</evidence>
<dbReference type="InterPro" id="IPR001763">
    <property type="entry name" value="Rhodanese-like_dom"/>
</dbReference>
<dbReference type="SMART" id="SM00450">
    <property type="entry name" value="RHOD"/>
    <property type="match status" value="2"/>
</dbReference>
<evidence type="ECO:0000256" key="3">
    <source>
        <dbReference type="RuleBase" id="RU000507"/>
    </source>
</evidence>
<comment type="caution">
    <text evidence="5">The sequence shown here is derived from an EMBL/GenBank/DDBJ whole genome shotgun (WGS) entry which is preliminary data.</text>
</comment>
<evidence type="ECO:0000313" key="5">
    <source>
        <dbReference type="EMBL" id="MFC7179881.1"/>
    </source>
</evidence>
<dbReference type="InterPro" id="IPR036873">
    <property type="entry name" value="Rhodanese-like_dom_sf"/>
</dbReference>
<name>A0ABW2FRH3_9ACTN</name>
<dbReference type="Gene3D" id="3.40.250.10">
    <property type="entry name" value="Rhodanese-like domain"/>
    <property type="match status" value="2"/>
</dbReference>
<dbReference type="Pfam" id="PF00581">
    <property type="entry name" value="Rhodanese"/>
    <property type="match status" value="2"/>
</dbReference>
<reference evidence="6" key="1">
    <citation type="journal article" date="2019" name="Int. J. Syst. Evol. Microbiol.">
        <title>The Global Catalogue of Microorganisms (GCM) 10K type strain sequencing project: providing services to taxonomists for standard genome sequencing and annotation.</title>
        <authorList>
            <consortium name="The Broad Institute Genomics Platform"/>
            <consortium name="The Broad Institute Genome Sequencing Center for Infectious Disease"/>
            <person name="Wu L."/>
            <person name="Ma J."/>
        </authorList>
    </citation>
    <scope>NUCLEOTIDE SEQUENCE [LARGE SCALE GENOMIC DNA]</scope>
    <source>
        <strain evidence="6">CGMCC 1.12859</strain>
    </source>
</reference>
<dbReference type="InterPro" id="IPR001307">
    <property type="entry name" value="Thiosulphate_STrfase_CS"/>
</dbReference>
<dbReference type="RefSeq" id="WP_345706656.1">
    <property type="nucleotide sequence ID" value="NZ_BAABKV010000001.1"/>
</dbReference>
<dbReference type="EMBL" id="JBHTAJ010000014">
    <property type="protein sequence ID" value="MFC7179881.1"/>
    <property type="molecule type" value="Genomic_DNA"/>
</dbReference>
<protein>
    <recommendedName>
        <fullName evidence="3">Sulfurtransferase</fullName>
    </recommendedName>
</protein>
<evidence type="ECO:0000256" key="2">
    <source>
        <dbReference type="ARBA" id="ARBA00047549"/>
    </source>
</evidence>
<dbReference type="PANTHER" id="PTHR43855:SF1">
    <property type="entry name" value="THIOSULFATE SULFURTRANSFERASE"/>
    <property type="match status" value="1"/>
</dbReference>
<evidence type="ECO:0000256" key="1">
    <source>
        <dbReference type="ARBA" id="ARBA00022737"/>
    </source>
</evidence>
<dbReference type="Proteomes" id="UP001596435">
    <property type="component" value="Unassembled WGS sequence"/>
</dbReference>
<feature type="domain" description="Rhodanese" evidence="4">
    <location>
        <begin position="35"/>
        <end position="124"/>
    </location>
</feature>
<dbReference type="CDD" id="cd01449">
    <property type="entry name" value="TST_Repeat_2"/>
    <property type="match status" value="1"/>
</dbReference>
<dbReference type="PANTHER" id="PTHR43855">
    <property type="entry name" value="THIOSULFATE SULFURTRANSFERASE"/>
    <property type="match status" value="1"/>
</dbReference>
<keyword evidence="1" id="KW-0677">Repeat</keyword>
<dbReference type="PROSITE" id="PS50206">
    <property type="entry name" value="RHODANESE_3"/>
    <property type="match status" value="2"/>
</dbReference>
<keyword evidence="6" id="KW-1185">Reference proteome</keyword>
<sequence length="289" mass="31921">MDRESTLVSCDWLQAHRTDEGVVVVEITDGGPNPAGRIPGAVSLDWSTDLQDRVRRDLIGPEAFAALLGRHGIGPDDTVVFYSGNSNWWAAAGFWQFRLHGHRELRLLDGGRARWEALGGDLTVEAPVRQPVDHPVRPRDERLRAHRDTVLDGIGRINLVDCRSLEEYLGERTAPPGVPDDQGVRPGHAESAQHIPWSATVRPDGTFRDQAELEDLYGQLDPDAPTVVYCRIGWRSAHSWFVLSELLDRPAVANYDGAWREFGSLIGAPIVPGPLPWGVVRTAEEAARA</sequence>
<gene>
    <name evidence="5" type="ORF">ACFQMG_09955</name>
</gene>
<dbReference type="GO" id="GO:0016740">
    <property type="term" value="F:transferase activity"/>
    <property type="evidence" value="ECO:0007669"/>
    <property type="project" value="UniProtKB-KW"/>
</dbReference>
<proteinExistence type="predicted"/>
<evidence type="ECO:0000313" key="6">
    <source>
        <dbReference type="Proteomes" id="UP001596435"/>
    </source>
</evidence>
<organism evidence="5 6">
    <name type="scientific">Kitasatospora paranensis</name>
    <dbReference type="NCBI Taxonomy" id="258053"/>
    <lineage>
        <taxon>Bacteria</taxon>
        <taxon>Bacillati</taxon>
        <taxon>Actinomycetota</taxon>
        <taxon>Actinomycetes</taxon>
        <taxon>Kitasatosporales</taxon>
        <taxon>Streptomycetaceae</taxon>
        <taxon>Kitasatospora</taxon>
    </lineage>
</organism>
<accession>A0ABW2FRH3</accession>